<dbReference type="SMART" id="SM00667">
    <property type="entry name" value="LisH"/>
    <property type="match status" value="1"/>
</dbReference>
<comment type="similarity">
    <text evidence="3">Belongs to the VPRBP/DCAF1 family.</text>
</comment>
<dbReference type="OrthoDB" id="27563at2759"/>
<dbReference type="Proteomes" id="UP000007819">
    <property type="component" value="Chromosome A2"/>
</dbReference>
<comment type="subcellular location">
    <subcellularLocation>
        <location evidence="1">Nucleus</location>
    </subcellularLocation>
</comment>
<dbReference type="GO" id="GO:0080008">
    <property type="term" value="C:Cul4-RING E3 ubiquitin ligase complex"/>
    <property type="evidence" value="ECO:0007669"/>
    <property type="project" value="TreeGrafter"/>
</dbReference>
<keyword evidence="4" id="KW-0833">Ubl conjugation pathway</keyword>
<evidence type="ECO:0000313" key="7">
    <source>
        <dbReference type="Proteomes" id="UP000007819"/>
    </source>
</evidence>
<dbReference type="InterPro" id="IPR006594">
    <property type="entry name" value="LisH"/>
</dbReference>
<name>A0A8R2JT39_ACYPI</name>
<dbReference type="PROSITE" id="PS50896">
    <property type="entry name" value="LISH"/>
    <property type="match status" value="1"/>
</dbReference>
<dbReference type="PANTHER" id="PTHR13129:SF4">
    <property type="entry name" value="DDB1- AND CUL4-ASSOCIATED FACTOR 1"/>
    <property type="match status" value="1"/>
</dbReference>
<dbReference type="GO" id="GO:0005634">
    <property type="term" value="C:nucleus"/>
    <property type="evidence" value="ECO:0007669"/>
    <property type="project" value="UniProtKB-SubCell"/>
</dbReference>
<dbReference type="EnsemblMetazoa" id="XM_029489865.1">
    <property type="protein sequence ID" value="XP_029345725.1"/>
    <property type="gene ID" value="LOC115034116"/>
</dbReference>
<dbReference type="Gene3D" id="2.130.10.10">
    <property type="entry name" value="YVTN repeat-like/Quinoprotein amine dehydrogenase"/>
    <property type="match status" value="1"/>
</dbReference>
<dbReference type="InterPro" id="IPR036322">
    <property type="entry name" value="WD40_repeat_dom_sf"/>
</dbReference>
<dbReference type="SUPFAM" id="SSF50978">
    <property type="entry name" value="WD40 repeat-like"/>
    <property type="match status" value="1"/>
</dbReference>
<evidence type="ECO:0000256" key="5">
    <source>
        <dbReference type="ARBA" id="ARBA00023242"/>
    </source>
</evidence>
<keyword evidence="5" id="KW-0539">Nucleus</keyword>
<organism evidence="6 7">
    <name type="scientific">Acyrthosiphon pisum</name>
    <name type="common">Pea aphid</name>
    <dbReference type="NCBI Taxonomy" id="7029"/>
    <lineage>
        <taxon>Eukaryota</taxon>
        <taxon>Metazoa</taxon>
        <taxon>Ecdysozoa</taxon>
        <taxon>Arthropoda</taxon>
        <taxon>Hexapoda</taxon>
        <taxon>Insecta</taxon>
        <taxon>Pterygota</taxon>
        <taxon>Neoptera</taxon>
        <taxon>Paraneoptera</taxon>
        <taxon>Hemiptera</taxon>
        <taxon>Sternorrhyncha</taxon>
        <taxon>Aphidomorpha</taxon>
        <taxon>Aphidoidea</taxon>
        <taxon>Aphididae</taxon>
        <taxon>Macrosiphini</taxon>
        <taxon>Acyrthosiphon</taxon>
    </lineage>
</organism>
<reference evidence="6" key="2">
    <citation type="submission" date="2022-06" db="UniProtKB">
        <authorList>
            <consortium name="EnsemblMetazoa"/>
        </authorList>
    </citation>
    <scope>IDENTIFICATION</scope>
</reference>
<keyword evidence="7" id="KW-1185">Reference proteome</keyword>
<evidence type="ECO:0008006" key="8">
    <source>
        <dbReference type="Google" id="ProtNLM"/>
    </source>
</evidence>
<dbReference type="InterPro" id="IPR033270">
    <property type="entry name" value="VPRBP/DCAF1"/>
</dbReference>
<proteinExistence type="inferred from homology"/>
<dbReference type="InterPro" id="IPR015943">
    <property type="entry name" value="WD40/YVTN_repeat-like_dom_sf"/>
</dbReference>
<protein>
    <recommendedName>
        <fullName evidence="8">LisH domain-containing protein</fullName>
    </recommendedName>
</protein>
<reference evidence="7" key="1">
    <citation type="submission" date="2010-06" db="EMBL/GenBank/DDBJ databases">
        <authorList>
            <person name="Jiang H."/>
            <person name="Abraham K."/>
            <person name="Ali S."/>
            <person name="Alsbrooks S.L."/>
            <person name="Anim B.N."/>
            <person name="Anosike U.S."/>
            <person name="Attaway T."/>
            <person name="Bandaranaike D.P."/>
            <person name="Battles P.K."/>
            <person name="Bell S.N."/>
            <person name="Bell A.V."/>
            <person name="Beltran B."/>
            <person name="Bickham C."/>
            <person name="Bustamante Y."/>
            <person name="Caleb T."/>
            <person name="Canada A."/>
            <person name="Cardenas V."/>
            <person name="Carter K."/>
            <person name="Chacko J."/>
            <person name="Chandrabose M.N."/>
            <person name="Chavez D."/>
            <person name="Chavez A."/>
            <person name="Chen L."/>
            <person name="Chu H.-S."/>
            <person name="Claassen K.J."/>
            <person name="Cockrell R."/>
            <person name="Collins M."/>
            <person name="Cooper J.A."/>
            <person name="Cree A."/>
            <person name="Curry S.M."/>
            <person name="Da Y."/>
            <person name="Dao M.D."/>
            <person name="Das B."/>
            <person name="Davila M.-L."/>
            <person name="Davy-Carroll L."/>
            <person name="Denson S."/>
            <person name="Dinh H."/>
            <person name="Ebong V.E."/>
            <person name="Edwards J.R."/>
            <person name="Egan A."/>
            <person name="El-Daye J."/>
            <person name="Escobedo L."/>
            <person name="Fernandez S."/>
            <person name="Fernando P.R."/>
            <person name="Flagg N."/>
            <person name="Forbes L.D."/>
            <person name="Fowler R.G."/>
            <person name="Fu Q."/>
            <person name="Gabisi R.A."/>
            <person name="Ganer J."/>
            <person name="Garbino Pronczuk A."/>
            <person name="Garcia R.M."/>
            <person name="Garner T."/>
            <person name="Garrett T.E."/>
            <person name="Gonzalez D.A."/>
            <person name="Hamid H."/>
            <person name="Hawkins E.S."/>
            <person name="Hirani K."/>
            <person name="Hogues M.E."/>
            <person name="Hollins B."/>
            <person name="Hsiao C.-H."/>
            <person name="Jabil R."/>
            <person name="James M.L."/>
            <person name="Jhangiani S.N."/>
            <person name="Johnson B."/>
            <person name="Johnson Q."/>
            <person name="Joshi V."/>
            <person name="Kalu J.B."/>
            <person name="Kam C."/>
            <person name="Kashfia A."/>
            <person name="Keebler J."/>
            <person name="Kisamo H."/>
            <person name="Kovar C.L."/>
            <person name="Lago L.A."/>
            <person name="Lai C.-Y."/>
            <person name="Laidlaw J."/>
            <person name="Lara F."/>
            <person name="Le T.-K."/>
            <person name="Lee S.L."/>
            <person name="Legall F.H."/>
            <person name="Lemon S.J."/>
            <person name="Lewis L.R."/>
            <person name="Li B."/>
            <person name="Liu Y."/>
            <person name="Liu Y.-S."/>
            <person name="Lopez J."/>
            <person name="Lozado R.J."/>
            <person name="Lu J."/>
            <person name="Madu R.C."/>
            <person name="Maheshwari M."/>
            <person name="Maheshwari R."/>
            <person name="Malloy K."/>
            <person name="Martinez E."/>
            <person name="Mathew T."/>
            <person name="Mercado I.C."/>
            <person name="Mercado C."/>
            <person name="Meyer B."/>
            <person name="Montgomery K."/>
            <person name="Morgan M.B."/>
            <person name="Munidasa M."/>
            <person name="Nazareth L.V."/>
            <person name="Nelson J."/>
            <person name="Ng B.M."/>
            <person name="Nguyen N.B."/>
            <person name="Nguyen P.Q."/>
            <person name="Nguyen T."/>
            <person name="Obregon M."/>
            <person name="Okwuonu G.O."/>
            <person name="Onwere C.G."/>
            <person name="Orozco G."/>
            <person name="Parra A."/>
            <person name="Patel S."/>
            <person name="Patil S."/>
            <person name="Perez A."/>
            <person name="Perez Y."/>
            <person name="Pham C."/>
            <person name="Primus E.L."/>
            <person name="Pu L.-L."/>
            <person name="Puazo M."/>
            <person name="Qin X."/>
            <person name="Quiroz J.B."/>
            <person name="Reese J."/>
            <person name="Richards S."/>
            <person name="Rives C.M."/>
            <person name="Robberts R."/>
            <person name="Ruiz S.J."/>
            <person name="Ruiz M.J."/>
            <person name="Santibanez J."/>
            <person name="Schneider B.W."/>
            <person name="Sisson I."/>
            <person name="Smith M."/>
            <person name="Sodergren E."/>
            <person name="Song X.-Z."/>
            <person name="Song B.B."/>
            <person name="Summersgill H."/>
            <person name="Thelus R."/>
            <person name="Thornton R.D."/>
            <person name="Trejos Z.Y."/>
            <person name="Usmani K."/>
            <person name="Vattathil S."/>
            <person name="Villasana D."/>
            <person name="Walker D.L."/>
            <person name="Wang S."/>
            <person name="Wang K."/>
            <person name="White C.S."/>
            <person name="Williams A.C."/>
            <person name="Williamson J."/>
            <person name="Wilson K."/>
            <person name="Woghiren I.O."/>
            <person name="Woodworth J.R."/>
            <person name="Worley K.C."/>
            <person name="Wright R.A."/>
            <person name="Wu W."/>
            <person name="Young L."/>
            <person name="Zhang L."/>
            <person name="Zhang J."/>
            <person name="Zhu Y."/>
            <person name="Muzny D.M."/>
            <person name="Weinstock G."/>
            <person name="Gibbs R.A."/>
        </authorList>
    </citation>
    <scope>NUCLEOTIDE SEQUENCE [LARGE SCALE GENOMIC DNA]</scope>
    <source>
        <strain evidence="7">LSR1</strain>
    </source>
</reference>
<evidence type="ECO:0000256" key="4">
    <source>
        <dbReference type="ARBA" id="ARBA00022786"/>
    </source>
</evidence>
<dbReference type="GO" id="GO:0016567">
    <property type="term" value="P:protein ubiquitination"/>
    <property type="evidence" value="ECO:0007669"/>
    <property type="project" value="InterPro"/>
</dbReference>
<dbReference type="RefSeq" id="XP_029345725.1">
    <property type="nucleotide sequence ID" value="XM_029489865.1"/>
</dbReference>
<sequence>MEECMSKTTDLLIRWRNETQTPNYNPIPTLIELCELFEEEIKNYTMKHQDPTDERHPSEIDPTGALNQMYMILFDETDFVDKLVMVYLKENDWPTNDLNVAACRLITNLIHHNVIPHLETPDVLKNHELIDSLFSWSENTSEPLKTYATRILASCMELQLIYDELKERNNKLVPFILDRLHSYYIQFCEKNEINQSTQLYQNTNSDQSNDYTGAPSLKTRKREKNGICNSSSIESKGSNWIQIYPPTLATKLVYCLKYLVSIGKNQEFLSHASLKYLAVLLCHEKIATKFIDAQGLQKLLLIPKSSILSNGVSICFNYLSYCEDAMERICLLSQPVLIDLVKYGLWMLECSSDASRCHATMFFNYSFHFRVIQEIFDSHDGLRKMFNVAITAPLLLSQCTESSFDSTKYSPRQIYRCVCAGFKHYFEAHLYIKAQKLRREKIGDSVQIIPSTKSTKQPRAKVQEDIELLSNGLSLEDHWTPIDQFLKLDGLSFLLKIISVARKGNFFVTCGVIKNALEVLNICAVLPKVQLALCKIPSHFEVPQNGISIVEEDDSQTYYINCGLDLLIKAAKGDHFDAGIQKAALSVIITCVCTEIHREGNEAVIEKSWDCIKKKDGIMVLLNLITIQTPIDDADAIRGLASCALAGLARSESVRQIFSKLPLFSSGELQSLMKNPVKQVNLQEHATFQKYGSKLIELVSGKTISYGVEIETSLATINWANVVAQTKINFYEQQLNLLMYQHLMEKGYFTTAKSFVQDANLNIAENKSYCHNWSIGGEIFPISSRTIQNQKSELANLSNGPLGSEYSAKRIFGISLANVSIVFNLSRRSENHPKLESEQELKSPISKSVHKKINQDLTLLTGNGTNSKVSLKSIVTEYLTNQHASCKHPMVTCPQFNLFLPHKCPGPNPRSSMLKNFAMRFSKNIHSRKLNQRLIHSRFCPTRCFTLDDEYSNLTCCEFLSHNRIAIGTAYGKIRVFNLFTSQEELSFLAHEYDIKYLQCSNDERILLSSATWGRSLTSVWSITENTINTKYSLDNEKYCTFSNYDQNKILGTREKIATIYDLETSKRILSLVPRYSNEYRRNQAVFDATNKLVLSDGVLWDALAGKEIHKFVKMNEFVSGIFHPNGLEIISNTEVWDIRTFQLLRTVSSLNQCDVIFSKSGDGMYAFYNKDKEIKWSDKTSFKTLDPNDYSTTIDVEESIYHMACNSSDTQIAIVEYLGAPANINDSIVQLYDVGRSRTKDEAVEKEDDDLKNYMFCKYFDHLFLCLEMIAGGMEADEINDHFSSGNCRNSSL</sequence>
<comment type="pathway">
    <text evidence="2">Protein modification; protein ubiquitination.</text>
</comment>
<evidence type="ECO:0000256" key="1">
    <source>
        <dbReference type="ARBA" id="ARBA00004123"/>
    </source>
</evidence>
<evidence type="ECO:0000313" key="6">
    <source>
        <dbReference type="EnsemblMetazoa" id="XP_029345725.1"/>
    </source>
</evidence>
<evidence type="ECO:0000256" key="3">
    <source>
        <dbReference type="ARBA" id="ARBA00008845"/>
    </source>
</evidence>
<accession>A0A8R2JT39</accession>
<dbReference type="GeneID" id="115034116"/>
<dbReference type="PANTHER" id="PTHR13129">
    <property type="entry name" value="VPRBP PROTEIN-RELATED"/>
    <property type="match status" value="1"/>
</dbReference>
<dbReference type="KEGG" id="api:115034116"/>
<evidence type="ECO:0000256" key="2">
    <source>
        <dbReference type="ARBA" id="ARBA00004906"/>
    </source>
</evidence>